<sequence>MSFLITIFWASYLTTLPLRPCHSSGHSINYTFQPTGPMDERLISMDSHSNGRVNIEARQRAAAPKVF</sequence>
<keyword evidence="1" id="KW-0732">Signal</keyword>
<dbReference type="AlphaFoldDB" id="A0A2M4B0K0"/>
<protein>
    <submittedName>
        <fullName evidence="2">Putative secreted protein</fullName>
    </submittedName>
</protein>
<feature type="signal peptide" evidence="1">
    <location>
        <begin position="1"/>
        <end position="25"/>
    </location>
</feature>
<name>A0A2M4B0K0_9DIPT</name>
<organism evidence="2">
    <name type="scientific">Anopheles triannulatus</name>
    <dbReference type="NCBI Taxonomy" id="58253"/>
    <lineage>
        <taxon>Eukaryota</taxon>
        <taxon>Metazoa</taxon>
        <taxon>Ecdysozoa</taxon>
        <taxon>Arthropoda</taxon>
        <taxon>Hexapoda</taxon>
        <taxon>Insecta</taxon>
        <taxon>Pterygota</taxon>
        <taxon>Neoptera</taxon>
        <taxon>Endopterygota</taxon>
        <taxon>Diptera</taxon>
        <taxon>Nematocera</taxon>
        <taxon>Culicoidea</taxon>
        <taxon>Culicidae</taxon>
        <taxon>Anophelinae</taxon>
        <taxon>Anopheles</taxon>
    </lineage>
</organism>
<dbReference type="EMBL" id="GGFK01013245">
    <property type="protein sequence ID" value="MBW46566.1"/>
    <property type="molecule type" value="Transcribed_RNA"/>
</dbReference>
<feature type="chain" id="PRO_5014792083" evidence="1">
    <location>
        <begin position="26"/>
        <end position="67"/>
    </location>
</feature>
<evidence type="ECO:0000313" key="2">
    <source>
        <dbReference type="EMBL" id="MBW46566.1"/>
    </source>
</evidence>
<evidence type="ECO:0000256" key="1">
    <source>
        <dbReference type="SAM" id="SignalP"/>
    </source>
</evidence>
<accession>A0A2M4B0K0</accession>
<reference evidence="2" key="1">
    <citation type="submission" date="2018-01" db="EMBL/GenBank/DDBJ databases">
        <title>An insight into the sialome of Amazonian anophelines.</title>
        <authorList>
            <person name="Ribeiro J.M."/>
            <person name="Scarpassa V."/>
            <person name="Calvo E."/>
        </authorList>
    </citation>
    <scope>NUCLEOTIDE SEQUENCE</scope>
    <source>
        <tissue evidence="2">Salivary glands</tissue>
    </source>
</reference>
<proteinExistence type="predicted"/>